<dbReference type="Proteomes" id="UP000193922">
    <property type="component" value="Unassembled WGS sequence"/>
</dbReference>
<evidence type="ECO:0000313" key="2">
    <source>
        <dbReference type="Proteomes" id="UP000193922"/>
    </source>
</evidence>
<name>A0A1Y1W4J6_9FUNG</name>
<dbReference type="AlphaFoldDB" id="A0A1Y1W4J6"/>
<dbReference type="RefSeq" id="XP_040742132.1">
    <property type="nucleotide sequence ID" value="XM_040888056.1"/>
</dbReference>
<dbReference type="EMBL" id="MCFD01000010">
    <property type="protein sequence ID" value="ORX68318.1"/>
    <property type="molecule type" value="Genomic_DNA"/>
</dbReference>
<reference evidence="1 2" key="1">
    <citation type="submission" date="2016-07" db="EMBL/GenBank/DDBJ databases">
        <title>Pervasive Adenine N6-methylation of Active Genes in Fungi.</title>
        <authorList>
            <consortium name="DOE Joint Genome Institute"/>
            <person name="Mondo S.J."/>
            <person name="Dannebaum R.O."/>
            <person name="Kuo R.C."/>
            <person name="Labutti K."/>
            <person name="Haridas S."/>
            <person name="Kuo A."/>
            <person name="Salamov A."/>
            <person name="Ahrendt S.R."/>
            <person name="Lipzen A."/>
            <person name="Sullivan W."/>
            <person name="Andreopoulos W.B."/>
            <person name="Clum A."/>
            <person name="Lindquist E."/>
            <person name="Daum C."/>
            <person name="Ramamoorthy G.K."/>
            <person name="Gryganskyi A."/>
            <person name="Culley D."/>
            <person name="Magnuson J.K."/>
            <person name="James T.Y."/>
            <person name="O'Malley M.A."/>
            <person name="Stajich J.E."/>
            <person name="Spatafora J.W."/>
            <person name="Visel A."/>
            <person name="Grigoriev I.V."/>
        </authorList>
    </citation>
    <scope>NUCLEOTIDE SEQUENCE [LARGE SCALE GENOMIC DNA]</scope>
    <source>
        <strain evidence="1 2">ATCC 12442</strain>
    </source>
</reference>
<proteinExistence type="predicted"/>
<gene>
    <name evidence="1" type="ORF">DL89DRAFT_268833</name>
</gene>
<dbReference type="GeneID" id="63804704"/>
<evidence type="ECO:0000313" key="1">
    <source>
        <dbReference type="EMBL" id="ORX68318.1"/>
    </source>
</evidence>
<organism evidence="1 2">
    <name type="scientific">Linderina pennispora</name>
    <dbReference type="NCBI Taxonomy" id="61395"/>
    <lineage>
        <taxon>Eukaryota</taxon>
        <taxon>Fungi</taxon>
        <taxon>Fungi incertae sedis</taxon>
        <taxon>Zoopagomycota</taxon>
        <taxon>Kickxellomycotina</taxon>
        <taxon>Kickxellomycetes</taxon>
        <taxon>Kickxellales</taxon>
        <taxon>Kickxellaceae</taxon>
        <taxon>Linderina</taxon>
    </lineage>
</organism>
<comment type="caution">
    <text evidence="1">The sequence shown here is derived from an EMBL/GenBank/DDBJ whole genome shotgun (WGS) entry which is preliminary data.</text>
</comment>
<accession>A0A1Y1W4J6</accession>
<feature type="non-terminal residue" evidence="1">
    <location>
        <position position="214"/>
    </location>
</feature>
<sequence length="214" mass="23342">MSSYFTIAKDSASSASYVYTGKLQPTDSVDSLTSPAYKVRIHPRYCCPDNILFGRRANINCRDQLQRNPGLLLSLTRMTSTTRPAGSEAWRGSLQTPVGKNTSGTSLIKEGHGCCARGTPMTVATYTNQGPFSEIQGMLAVEASSRQRFPQAYPHQLGTEPARLLMTNAPRTIPKLISTRYPHKGGEWMADGFYSATNRGGLDFAGIASGWRVL</sequence>
<protein>
    <submittedName>
        <fullName evidence="1">Uncharacterized protein</fullName>
    </submittedName>
</protein>
<dbReference type="OrthoDB" id="10543292at2759"/>
<keyword evidence="2" id="KW-1185">Reference proteome</keyword>